<proteinExistence type="predicted"/>
<reference evidence="7 8" key="1">
    <citation type="submission" date="2023-03" db="EMBL/GenBank/DDBJ databases">
        <title>Complete genome sequence of Tepidibacter sp. SWIR-1, isolated from a deep-sea hydrothermal vent.</title>
        <authorList>
            <person name="Li X."/>
        </authorList>
    </citation>
    <scope>NUCLEOTIDE SEQUENCE [LARGE SCALE GENOMIC DNA]</scope>
    <source>
        <strain evidence="7 8">SWIR-1</strain>
    </source>
</reference>
<dbReference type="CDD" id="cd06580">
    <property type="entry name" value="TM_PBP1_transp_TpRbsC_like"/>
    <property type="match status" value="1"/>
</dbReference>
<feature type="transmembrane region" description="Helical" evidence="6">
    <location>
        <begin position="199"/>
        <end position="218"/>
    </location>
</feature>
<sequence length="313" mass="33533">MEKILSTAFIISLLESSVRMSTPILLAALGEIYTQRSGILNLGLEGIMLMGAFGGFAGAYFTGNLWIGVLVSIIVGILFSLIMAFLSVTVRANQVIAGTAMTILGGGLATFLFRMAFGIQKLPPSVEAFKSIEIPVLSKIPILGPVLFNQNALVYLALISVVVCAVVLEKTTFGLKIRAVGEHPKAADSKGINVYSIRYICVMIGGAFGGLSGAFLSIGFMNTYLDQMTAGRGFIAVAVVIFSRWNPYRALGGAFVFGFANALQLRLQTIGFPVPHQFLLALPYLLTILVLISISKKAEFPSAFTVAYNRGER</sequence>
<name>A0ABY8E906_9FIRM</name>
<evidence type="ECO:0000256" key="5">
    <source>
        <dbReference type="ARBA" id="ARBA00023136"/>
    </source>
</evidence>
<organism evidence="7 8">
    <name type="scientific">Tepidibacter hydrothermalis</name>
    <dbReference type="NCBI Taxonomy" id="3036126"/>
    <lineage>
        <taxon>Bacteria</taxon>
        <taxon>Bacillati</taxon>
        <taxon>Bacillota</taxon>
        <taxon>Clostridia</taxon>
        <taxon>Peptostreptococcales</taxon>
        <taxon>Peptostreptococcaceae</taxon>
        <taxon>Tepidibacter</taxon>
    </lineage>
</organism>
<keyword evidence="4 6" id="KW-1133">Transmembrane helix</keyword>
<accession>A0ABY8E906</accession>
<feature type="transmembrane region" description="Helical" evidence="6">
    <location>
        <begin position="95"/>
        <end position="117"/>
    </location>
</feature>
<dbReference type="PANTHER" id="PTHR43370:SF1">
    <property type="entry name" value="GUANOSINE ABC TRANSPORTER PERMEASE PROTEIN NUPQ"/>
    <property type="match status" value="1"/>
</dbReference>
<keyword evidence="3 6" id="KW-0812">Transmembrane</keyword>
<dbReference type="PANTHER" id="PTHR43370">
    <property type="entry name" value="SUGAR ABC TRANSPORTER INTEGRAL MEMBRANE PROTEIN-RELATED"/>
    <property type="match status" value="1"/>
</dbReference>
<feature type="transmembrane region" description="Helical" evidence="6">
    <location>
        <begin position="152"/>
        <end position="168"/>
    </location>
</feature>
<feature type="transmembrane region" description="Helical" evidence="6">
    <location>
        <begin position="274"/>
        <end position="294"/>
    </location>
</feature>
<feature type="transmembrane region" description="Helical" evidence="6">
    <location>
        <begin position="42"/>
        <end position="61"/>
    </location>
</feature>
<evidence type="ECO:0000256" key="6">
    <source>
        <dbReference type="SAM" id="Phobius"/>
    </source>
</evidence>
<evidence type="ECO:0000313" key="7">
    <source>
        <dbReference type="EMBL" id="WFD09378.1"/>
    </source>
</evidence>
<protein>
    <submittedName>
        <fullName evidence="7">ABC transporter permease</fullName>
    </submittedName>
</protein>
<evidence type="ECO:0000256" key="4">
    <source>
        <dbReference type="ARBA" id="ARBA00022989"/>
    </source>
</evidence>
<gene>
    <name evidence="7" type="ORF">P4S50_13400</name>
</gene>
<dbReference type="Pfam" id="PF02653">
    <property type="entry name" value="BPD_transp_2"/>
    <property type="match status" value="1"/>
</dbReference>
<keyword evidence="8" id="KW-1185">Reference proteome</keyword>
<comment type="subcellular location">
    <subcellularLocation>
        <location evidence="1">Cell membrane</location>
        <topology evidence="1">Multi-pass membrane protein</topology>
    </subcellularLocation>
</comment>
<feature type="transmembrane region" description="Helical" evidence="6">
    <location>
        <begin position="67"/>
        <end position="88"/>
    </location>
</feature>
<evidence type="ECO:0000256" key="2">
    <source>
        <dbReference type="ARBA" id="ARBA00022475"/>
    </source>
</evidence>
<dbReference type="RefSeq" id="WP_277731303.1">
    <property type="nucleotide sequence ID" value="NZ_CP120733.1"/>
</dbReference>
<evidence type="ECO:0000256" key="1">
    <source>
        <dbReference type="ARBA" id="ARBA00004651"/>
    </source>
</evidence>
<evidence type="ECO:0000256" key="3">
    <source>
        <dbReference type="ARBA" id="ARBA00022692"/>
    </source>
</evidence>
<keyword evidence="5 6" id="KW-0472">Membrane</keyword>
<keyword evidence="2" id="KW-1003">Cell membrane</keyword>
<dbReference type="Proteomes" id="UP001222800">
    <property type="component" value="Chromosome"/>
</dbReference>
<dbReference type="EMBL" id="CP120733">
    <property type="protein sequence ID" value="WFD09378.1"/>
    <property type="molecule type" value="Genomic_DNA"/>
</dbReference>
<dbReference type="InterPro" id="IPR001851">
    <property type="entry name" value="ABC_transp_permease"/>
</dbReference>
<evidence type="ECO:0000313" key="8">
    <source>
        <dbReference type="Proteomes" id="UP001222800"/>
    </source>
</evidence>